<sequence>MKRNLYALSIITLFWYFLHLFVNPRLIPAPHSAVLLMIQEFPLIMHHASLSLYRILVAIFATLLIGVPLGILIATHPRIDRLISPIIYALYPVPKIAFLPLLMLFFGLGDLSKIILVGLIIIFQILVSTRDGVKSINQSYFTSMRTLRATKKQVYQHLIIPAIIPNLLTSLRVSIGTSISVLFFAENFATRYGIGYFIMDSWLKLDYTSMFAGIVVISLMGVLLFSSIDFLEKRLCRWQER</sequence>
<dbReference type="InterPro" id="IPR000515">
    <property type="entry name" value="MetI-like"/>
</dbReference>
<comment type="subcellular location">
    <subcellularLocation>
        <location evidence="1 7">Cell membrane</location>
        <topology evidence="1 7">Multi-pass membrane protein</topology>
    </subcellularLocation>
</comment>
<name>A0ABT6NBY3_9FIRM</name>
<evidence type="ECO:0000313" key="10">
    <source>
        <dbReference type="Proteomes" id="UP001158045"/>
    </source>
</evidence>
<dbReference type="PANTHER" id="PTHR30151">
    <property type="entry name" value="ALKANE SULFONATE ABC TRANSPORTER-RELATED, MEMBRANE SUBUNIT"/>
    <property type="match status" value="1"/>
</dbReference>
<evidence type="ECO:0000256" key="1">
    <source>
        <dbReference type="ARBA" id="ARBA00004651"/>
    </source>
</evidence>
<gene>
    <name evidence="9" type="ORF">QE109_07200</name>
</gene>
<evidence type="ECO:0000256" key="3">
    <source>
        <dbReference type="ARBA" id="ARBA00022475"/>
    </source>
</evidence>
<dbReference type="Pfam" id="PF00528">
    <property type="entry name" value="BPD_transp_1"/>
    <property type="match status" value="1"/>
</dbReference>
<dbReference type="PANTHER" id="PTHR30151:SF0">
    <property type="entry name" value="ABC TRANSPORTER PERMEASE PROTEIN MJ0413-RELATED"/>
    <property type="match status" value="1"/>
</dbReference>
<protein>
    <submittedName>
        <fullName evidence="9">ABC transporter permease</fullName>
    </submittedName>
</protein>
<evidence type="ECO:0000313" key="9">
    <source>
        <dbReference type="EMBL" id="MDH8677928.1"/>
    </source>
</evidence>
<feature type="domain" description="ABC transmembrane type-1" evidence="8">
    <location>
        <begin position="48"/>
        <end position="232"/>
    </location>
</feature>
<keyword evidence="10" id="KW-1185">Reference proteome</keyword>
<evidence type="ECO:0000256" key="7">
    <source>
        <dbReference type="RuleBase" id="RU363032"/>
    </source>
</evidence>
<dbReference type="InterPro" id="IPR035906">
    <property type="entry name" value="MetI-like_sf"/>
</dbReference>
<dbReference type="RefSeq" id="WP_281093756.1">
    <property type="nucleotide sequence ID" value="NZ_JARYZI010000004.1"/>
</dbReference>
<dbReference type="Proteomes" id="UP001158045">
    <property type="component" value="Unassembled WGS sequence"/>
</dbReference>
<accession>A0ABT6NBY3</accession>
<dbReference type="CDD" id="cd06261">
    <property type="entry name" value="TM_PBP2"/>
    <property type="match status" value="1"/>
</dbReference>
<evidence type="ECO:0000256" key="6">
    <source>
        <dbReference type="ARBA" id="ARBA00023136"/>
    </source>
</evidence>
<comment type="caution">
    <text evidence="9">The sequence shown here is derived from an EMBL/GenBank/DDBJ whole genome shotgun (WGS) entry which is preliminary data.</text>
</comment>
<keyword evidence="3" id="KW-1003">Cell membrane</keyword>
<evidence type="ECO:0000259" key="8">
    <source>
        <dbReference type="PROSITE" id="PS50928"/>
    </source>
</evidence>
<feature type="transmembrane region" description="Helical" evidence="7">
    <location>
        <begin position="5"/>
        <end position="22"/>
    </location>
</feature>
<keyword evidence="4 7" id="KW-0812">Transmembrane</keyword>
<proteinExistence type="inferred from homology"/>
<evidence type="ECO:0000256" key="5">
    <source>
        <dbReference type="ARBA" id="ARBA00022989"/>
    </source>
</evidence>
<reference evidence="9 10" key="1">
    <citation type="submission" date="2023-04" db="EMBL/GenBank/DDBJ databases">
        <title>Fusibacter bizertensis strain WBS, isolated from littoral bottom sediments of the Arctic seas - biochemical and genomic analysis.</title>
        <authorList>
            <person name="Brioukhanov A.L."/>
        </authorList>
    </citation>
    <scope>NUCLEOTIDE SEQUENCE [LARGE SCALE GENOMIC DNA]</scope>
    <source>
        <strain evidence="9 10">WBS</strain>
    </source>
</reference>
<dbReference type="Gene3D" id="1.10.3720.10">
    <property type="entry name" value="MetI-like"/>
    <property type="match status" value="1"/>
</dbReference>
<dbReference type="PROSITE" id="PS50928">
    <property type="entry name" value="ABC_TM1"/>
    <property type="match status" value="1"/>
</dbReference>
<dbReference type="EMBL" id="JARYZI010000004">
    <property type="protein sequence ID" value="MDH8677928.1"/>
    <property type="molecule type" value="Genomic_DNA"/>
</dbReference>
<keyword evidence="6 7" id="KW-0472">Membrane</keyword>
<keyword evidence="2 7" id="KW-0813">Transport</keyword>
<feature type="transmembrane region" description="Helical" evidence="7">
    <location>
        <begin position="154"/>
        <end position="175"/>
    </location>
</feature>
<feature type="transmembrane region" description="Helical" evidence="7">
    <location>
        <begin position="114"/>
        <end position="133"/>
    </location>
</feature>
<organism evidence="9 10">
    <name type="scientific">Fusibacter bizertensis</name>
    <dbReference type="NCBI Taxonomy" id="1488331"/>
    <lineage>
        <taxon>Bacteria</taxon>
        <taxon>Bacillati</taxon>
        <taxon>Bacillota</taxon>
        <taxon>Clostridia</taxon>
        <taxon>Eubacteriales</taxon>
        <taxon>Eubacteriales Family XII. Incertae Sedis</taxon>
        <taxon>Fusibacter</taxon>
    </lineage>
</organism>
<dbReference type="SUPFAM" id="SSF161098">
    <property type="entry name" value="MetI-like"/>
    <property type="match status" value="1"/>
</dbReference>
<feature type="transmembrane region" description="Helical" evidence="7">
    <location>
        <begin position="210"/>
        <end position="231"/>
    </location>
</feature>
<evidence type="ECO:0000256" key="4">
    <source>
        <dbReference type="ARBA" id="ARBA00022692"/>
    </source>
</evidence>
<evidence type="ECO:0000256" key="2">
    <source>
        <dbReference type="ARBA" id="ARBA00022448"/>
    </source>
</evidence>
<comment type="similarity">
    <text evidence="7">Belongs to the binding-protein-dependent transport system permease family.</text>
</comment>
<keyword evidence="5 7" id="KW-1133">Transmembrane helix</keyword>
<feature type="transmembrane region" description="Helical" evidence="7">
    <location>
        <begin position="52"/>
        <end position="74"/>
    </location>
</feature>
<feature type="transmembrane region" description="Helical" evidence="7">
    <location>
        <begin position="86"/>
        <end position="108"/>
    </location>
</feature>